<evidence type="ECO:0000256" key="1">
    <source>
        <dbReference type="ARBA" id="ARBA00001231"/>
    </source>
</evidence>
<dbReference type="Pfam" id="PF00933">
    <property type="entry name" value="Glyco_hydro_3"/>
    <property type="match status" value="1"/>
</dbReference>
<keyword evidence="4" id="KW-0378">Hydrolase</keyword>
<evidence type="ECO:0000256" key="5">
    <source>
        <dbReference type="ARBA" id="ARBA00023295"/>
    </source>
</evidence>
<dbReference type="InterPro" id="IPR017853">
    <property type="entry name" value="GH"/>
</dbReference>
<dbReference type="InterPro" id="IPR001764">
    <property type="entry name" value="Glyco_hydro_3_N"/>
</dbReference>
<evidence type="ECO:0000313" key="7">
    <source>
        <dbReference type="EMBL" id="SVA46525.1"/>
    </source>
</evidence>
<dbReference type="EMBL" id="UINC01010463">
    <property type="protein sequence ID" value="SVA46525.1"/>
    <property type="molecule type" value="Genomic_DNA"/>
</dbReference>
<accession>A0A381W1U9</accession>
<dbReference type="PANTHER" id="PTHR30480">
    <property type="entry name" value="BETA-HEXOSAMINIDASE-RELATED"/>
    <property type="match status" value="1"/>
</dbReference>
<dbReference type="InterPro" id="IPR050226">
    <property type="entry name" value="NagZ_Beta-hexosaminidase"/>
</dbReference>
<dbReference type="EC" id="3.2.1.52" evidence="3"/>
<evidence type="ECO:0000256" key="3">
    <source>
        <dbReference type="ARBA" id="ARBA00012663"/>
    </source>
</evidence>
<dbReference type="GO" id="GO:0004563">
    <property type="term" value="F:beta-N-acetylhexosaminidase activity"/>
    <property type="evidence" value="ECO:0007669"/>
    <property type="project" value="UniProtKB-EC"/>
</dbReference>
<dbReference type="InterPro" id="IPR036962">
    <property type="entry name" value="Glyco_hydro_3_N_sf"/>
</dbReference>
<dbReference type="AlphaFoldDB" id="A0A381W1U9"/>
<sequence length="348" mass="39370">MLNEIKSMLGQMIIIGIRGTSKDDAKAFFELYDEIPVGGIILYDQNVTTNPWTSHNIINPHQLKVFIEALQLNSKVPLLIGVDQEGGNVNRLKSTYGFPQFMSWGELGRINNLKTTNEHSTLMAKTLSKCGFNLNFAPVLDLRVNEDSFISHQDRAFSKEAEEVTKHAQVFNEVHLKNNIIPVCKHFPGQGSASADAHEDFIDVTDSWNKSEIVPYKELINKGSIKAIMTSHVINKKLDENLPATLSSRVLNDLLKEEMGFNGVVISDDPSMGAISKYYDLKETLLLMIHAGVDMFCFGNNLNYDPNLLKRVFKILVELFEENQINENHIYQSYKKITSLKKLIHIIE</sequence>
<dbReference type="GO" id="GO:0005975">
    <property type="term" value="P:carbohydrate metabolic process"/>
    <property type="evidence" value="ECO:0007669"/>
    <property type="project" value="InterPro"/>
</dbReference>
<comment type="similarity">
    <text evidence="2">Belongs to the glycosyl hydrolase 3 family.</text>
</comment>
<protein>
    <recommendedName>
        <fullName evidence="3">beta-N-acetylhexosaminidase</fullName>
        <ecNumber evidence="3">3.2.1.52</ecNumber>
    </recommendedName>
</protein>
<dbReference type="SUPFAM" id="SSF51445">
    <property type="entry name" value="(Trans)glycosidases"/>
    <property type="match status" value="1"/>
</dbReference>
<evidence type="ECO:0000256" key="2">
    <source>
        <dbReference type="ARBA" id="ARBA00005336"/>
    </source>
</evidence>
<dbReference type="PROSITE" id="PS00775">
    <property type="entry name" value="GLYCOSYL_HYDROL_F3"/>
    <property type="match status" value="1"/>
</dbReference>
<comment type="catalytic activity">
    <reaction evidence="1">
        <text>Hydrolysis of terminal non-reducing N-acetyl-D-hexosamine residues in N-acetyl-beta-D-hexosaminides.</text>
        <dbReference type="EC" id="3.2.1.52"/>
    </reaction>
</comment>
<organism evidence="7">
    <name type="scientific">marine metagenome</name>
    <dbReference type="NCBI Taxonomy" id="408172"/>
    <lineage>
        <taxon>unclassified sequences</taxon>
        <taxon>metagenomes</taxon>
        <taxon>ecological metagenomes</taxon>
    </lineage>
</organism>
<name>A0A381W1U9_9ZZZZ</name>
<gene>
    <name evidence="7" type="ORF">METZ01_LOCUS99379</name>
</gene>
<feature type="domain" description="Glycoside hydrolase family 3 N-terminal" evidence="6">
    <location>
        <begin position="9"/>
        <end position="340"/>
    </location>
</feature>
<dbReference type="GO" id="GO:0009254">
    <property type="term" value="P:peptidoglycan turnover"/>
    <property type="evidence" value="ECO:0007669"/>
    <property type="project" value="TreeGrafter"/>
</dbReference>
<evidence type="ECO:0000259" key="6">
    <source>
        <dbReference type="Pfam" id="PF00933"/>
    </source>
</evidence>
<proteinExistence type="inferred from homology"/>
<keyword evidence="5" id="KW-0326">Glycosidase</keyword>
<reference evidence="7" key="1">
    <citation type="submission" date="2018-05" db="EMBL/GenBank/DDBJ databases">
        <authorList>
            <person name="Lanie J.A."/>
            <person name="Ng W.-L."/>
            <person name="Kazmierczak K.M."/>
            <person name="Andrzejewski T.M."/>
            <person name="Davidsen T.M."/>
            <person name="Wayne K.J."/>
            <person name="Tettelin H."/>
            <person name="Glass J.I."/>
            <person name="Rusch D."/>
            <person name="Podicherti R."/>
            <person name="Tsui H.-C.T."/>
            <person name="Winkler M.E."/>
        </authorList>
    </citation>
    <scope>NUCLEOTIDE SEQUENCE</scope>
</reference>
<dbReference type="Gene3D" id="3.20.20.300">
    <property type="entry name" value="Glycoside hydrolase, family 3, N-terminal domain"/>
    <property type="match status" value="1"/>
</dbReference>
<evidence type="ECO:0000256" key="4">
    <source>
        <dbReference type="ARBA" id="ARBA00022801"/>
    </source>
</evidence>
<dbReference type="InterPro" id="IPR019800">
    <property type="entry name" value="Glyco_hydro_3_AS"/>
</dbReference>
<dbReference type="PANTHER" id="PTHR30480:SF13">
    <property type="entry name" value="BETA-HEXOSAMINIDASE"/>
    <property type="match status" value="1"/>
</dbReference>